<feature type="domain" description="C2H2-type" evidence="7">
    <location>
        <begin position="315"/>
        <end position="343"/>
    </location>
</feature>
<feature type="domain" description="C2H2-type" evidence="7">
    <location>
        <begin position="206"/>
        <end position="228"/>
    </location>
</feature>
<feature type="compositionally biased region" description="Low complexity" evidence="6">
    <location>
        <begin position="489"/>
        <end position="498"/>
    </location>
</feature>
<dbReference type="GO" id="GO:0005634">
    <property type="term" value="C:nucleus"/>
    <property type="evidence" value="ECO:0007669"/>
    <property type="project" value="TreeGrafter"/>
</dbReference>
<protein>
    <recommendedName>
        <fullName evidence="7">C2H2-type domain-containing protein</fullName>
    </recommendedName>
</protein>
<dbReference type="Gene3D" id="3.30.160.60">
    <property type="entry name" value="Classic Zinc Finger"/>
    <property type="match status" value="7"/>
</dbReference>
<dbReference type="InterPro" id="IPR036236">
    <property type="entry name" value="Znf_C2H2_sf"/>
</dbReference>
<keyword evidence="9" id="KW-1185">Reference proteome</keyword>
<dbReference type="PROSITE" id="PS00028">
    <property type="entry name" value="ZINC_FINGER_C2H2_1"/>
    <property type="match status" value="9"/>
</dbReference>
<feature type="domain" description="C2H2-type" evidence="7">
    <location>
        <begin position="674"/>
        <end position="702"/>
    </location>
</feature>
<feature type="compositionally biased region" description="Basic residues" evidence="6">
    <location>
        <begin position="505"/>
        <end position="518"/>
    </location>
</feature>
<evidence type="ECO:0000256" key="2">
    <source>
        <dbReference type="ARBA" id="ARBA00022737"/>
    </source>
</evidence>
<keyword evidence="2" id="KW-0677">Repeat</keyword>
<dbReference type="FunFam" id="3.30.160.60:FF:000100">
    <property type="entry name" value="Zinc finger 45-like"/>
    <property type="match status" value="1"/>
</dbReference>
<evidence type="ECO:0000259" key="7">
    <source>
        <dbReference type="PROSITE" id="PS50157"/>
    </source>
</evidence>
<keyword evidence="3 5" id="KW-0863">Zinc-finger</keyword>
<evidence type="ECO:0000313" key="9">
    <source>
        <dbReference type="Proteomes" id="UP001487740"/>
    </source>
</evidence>
<dbReference type="GO" id="GO:0008270">
    <property type="term" value="F:zinc ion binding"/>
    <property type="evidence" value="ECO:0007669"/>
    <property type="project" value="UniProtKB-KW"/>
</dbReference>
<dbReference type="InterPro" id="IPR052795">
    <property type="entry name" value="RREB1"/>
</dbReference>
<dbReference type="PROSITE" id="PS50157">
    <property type="entry name" value="ZINC_FINGER_C2H2_2"/>
    <property type="match status" value="9"/>
</dbReference>
<feature type="domain" description="C2H2-type" evidence="7">
    <location>
        <begin position="591"/>
        <end position="619"/>
    </location>
</feature>
<organism evidence="8 9">
    <name type="scientific">Scylla paramamosain</name>
    <name type="common">Mud crab</name>
    <dbReference type="NCBI Taxonomy" id="85552"/>
    <lineage>
        <taxon>Eukaryota</taxon>
        <taxon>Metazoa</taxon>
        <taxon>Ecdysozoa</taxon>
        <taxon>Arthropoda</taxon>
        <taxon>Crustacea</taxon>
        <taxon>Multicrustacea</taxon>
        <taxon>Malacostraca</taxon>
        <taxon>Eumalacostraca</taxon>
        <taxon>Eucarida</taxon>
        <taxon>Decapoda</taxon>
        <taxon>Pleocyemata</taxon>
        <taxon>Brachyura</taxon>
        <taxon>Eubrachyura</taxon>
        <taxon>Portunoidea</taxon>
        <taxon>Portunidae</taxon>
        <taxon>Portuninae</taxon>
        <taxon>Scylla</taxon>
    </lineage>
</organism>
<dbReference type="PANTHER" id="PTHR46451">
    <property type="entry name" value="RAS-RESPONSIVE ELEMENT-BINDING PROTEIN 1"/>
    <property type="match status" value="1"/>
</dbReference>
<sequence>MVVSAEEYRHKIFGVIPSPSHQTLYCETDMAAAASPELKGTLTPPGSSPLRAECDPTQDSSHGSTPPSPEAPPTPDSAHMAAEPTNHSSVRLQSTNDKAERHPLTNEEPLSGAKKRKPTKVHKVETECGSEGEAEAGAGVGSFACPVCQEVLPSQHDFTQHIRKHNHVVEGENGTKMYCCGICQKQLSSNSSLDRHMLVHSGERPFRCHICGTHFTTNGNMHRHIRGHLRNGGGGSGGGGGGASSDTSESDLCSEEAPGSPYKRPHEDDDSGAAPPKLVRLEAEEELACPACGVEQPSQHALEQHVEAVHPEYQVSCSTCHVGFKNYRSLHLHNSMMHPAAAPPRLHLTLTDFSTSKFPLIAKEVCEASSRQEGAADDSVGSHRCQVCHITFPCADSWLMHMREHTAAAPSPAPLRCMRCDLSFSNVAELTRHHQRHLCEEAQPGKESFLAVLDLLNKKSRETSFPAFGVPAHEALRPPLRLPPPGQHSPAPADSAKASPEHPNARPHRRARRRPRKQRPADGARRGSADPQRAYPCRLCKEVFANLRKLKSHNLAHMVAPPYRCNLCSFFSNDKNTLKEHMKSHKGDTPYECTLCNIAFTTKANCERHIKNIHRRQSRDEVKGCMTFHPSEEGGGGDPSLDTVCQICHIDCKARSVLRDHMRSSHPEGVTKPFSCKLCGGAFTSENDVMRHVIQQHSEAASARTLASLVETRPPEDRFDHQDLTPVESLLNFSKLHMPVPLTAPPTRRPPPHPPRLLTQAARAHARHGAAPPSHARHAAHARGD</sequence>
<feature type="region of interest" description="Disordered" evidence="6">
    <location>
        <begin position="761"/>
        <end position="785"/>
    </location>
</feature>
<dbReference type="SMART" id="SM00355">
    <property type="entry name" value="ZnF_C2H2"/>
    <property type="match status" value="12"/>
</dbReference>
<keyword evidence="1" id="KW-0479">Metal-binding</keyword>
<dbReference type="Pfam" id="PF00096">
    <property type="entry name" value="zf-C2H2"/>
    <property type="match status" value="3"/>
</dbReference>
<feature type="domain" description="C2H2-type" evidence="7">
    <location>
        <begin position="383"/>
        <end position="410"/>
    </location>
</feature>
<dbReference type="GO" id="GO:0001228">
    <property type="term" value="F:DNA-binding transcription activator activity, RNA polymerase II-specific"/>
    <property type="evidence" value="ECO:0007669"/>
    <property type="project" value="TreeGrafter"/>
</dbReference>
<name>A0AAW0UB75_SCYPA</name>
<dbReference type="InterPro" id="IPR013087">
    <property type="entry name" value="Znf_C2H2_type"/>
</dbReference>
<feature type="domain" description="C2H2-type" evidence="7">
    <location>
        <begin position="563"/>
        <end position="590"/>
    </location>
</feature>
<feature type="region of interest" description="Disordered" evidence="6">
    <location>
        <begin position="36"/>
        <end position="122"/>
    </location>
</feature>
<comment type="caution">
    <text evidence="8">The sequence shown here is derived from an EMBL/GenBank/DDBJ whole genome shotgun (WGS) entry which is preliminary data.</text>
</comment>
<feature type="region of interest" description="Disordered" evidence="6">
    <location>
        <begin position="223"/>
        <end position="274"/>
    </location>
</feature>
<dbReference type="Proteomes" id="UP001487740">
    <property type="component" value="Unassembled WGS sequence"/>
</dbReference>
<keyword evidence="4" id="KW-0862">Zinc</keyword>
<feature type="compositionally biased region" description="Basic and acidic residues" evidence="6">
    <location>
        <begin position="519"/>
        <end position="528"/>
    </location>
</feature>
<feature type="compositionally biased region" description="Low complexity" evidence="6">
    <location>
        <begin position="761"/>
        <end position="774"/>
    </location>
</feature>
<gene>
    <name evidence="8" type="ORF">O3P69_005055</name>
</gene>
<reference evidence="8 9" key="1">
    <citation type="submission" date="2023-03" db="EMBL/GenBank/DDBJ databases">
        <title>High-quality genome of Scylla paramamosain provides insights in environmental adaptation.</title>
        <authorList>
            <person name="Zhang L."/>
        </authorList>
    </citation>
    <scope>NUCLEOTIDE SEQUENCE [LARGE SCALE GENOMIC DNA]</scope>
    <source>
        <strain evidence="8">LZ_2023a</strain>
        <tissue evidence="8">Muscle</tissue>
    </source>
</reference>
<feature type="compositionally biased region" description="Pro residues" evidence="6">
    <location>
        <begin position="66"/>
        <end position="75"/>
    </location>
</feature>
<evidence type="ECO:0000256" key="3">
    <source>
        <dbReference type="ARBA" id="ARBA00022771"/>
    </source>
</evidence>
<feature type="domain" description="C2H2-type" evidence="7">
    <location>
        <begin position="535"/>
        <end position="562"/>
    </location>
</feature>
<evidence type="ECO:0000256" key="1">
    <source>
        <dbReference type="ARBA" id="ARBA00022723"/>
    </source>
</evidence>
<dbReference type="EMBL" id="JARAKH010000015">
    <property type="protein sequence ID" value="KAK8396819.1"/>
    <property type="molecule type" value="Genomic_DNA"/>
</dbReference>
<dbReference type="PANTHER" id="PTHR46451:SF1">
    <property type="entry name" value="RAS-RESPONSIVE ELEMENT-BINDING PROTEIN 1"/>
    <property type="match status" value="1"/>
</dbReference>
<evidence type="ECO:0000313" key="8">
    <source>
        <dbReference type="EMBL" id="KAK8396819.1"/>
    </source>
</evidence>
<dbReference type="AlphaFoldDB" id="A0AAW0UB75"/>
<evidence type="ECO:0000256" key="6">
    <source>
        <dbReference type="SAM" id="MobiDB-lite"/>
    </source>
</evidence>
<accession>A0AAW0UB75</accession>
<feature type="compositionally biased region" description="Gly residues" evidence="6">
    <location>
        <begin position="230"/>
        <end position="243"/>
    </location>
</feature>
<feature type="domain" description="C2H2-type" evidence="7">
    <location>
        <begin position="178"/>
        <end position="205"/>
    </location>
</feature>
<feature type="compositionally biased region" description="Basic residues" evidence="6">
    <location>
        <begin position="775"/>
        <end position="785"/>
    </location>
</feature>
<dbReference type="FunFam" id="3.30.160.60:FF:000682">
    <property type="entry name" value="ras-responsive element-binding protein 1 isoform X1"/>
    <property type="match status" value="1"/>
</dbReference>
<dbReference type="SUPFAM" id="SSF57667">
    <property type="entry name" value="beta-beta-alpha zinc fingers"/>
    <property type="match status" value="5"/>
</dbReference>
<evidence type="ECO:0000256" key="5">
    <source>
        <dbReference type="PROSITE-ProRule" id="PRU00042"/>
    </source>
</evidence>
<feature type="region of interest" description="Disordered" evidence="6">
    <location>
        <begin position="469"/>
        <end position="531"/>
    </location>
</feature>
<dbReference type="GO" id="GO:0000978">
    <property type="term" value="F:RNA polymerase II cis-regulatory region sequence-specific DNA binding"/>
    <property type="evidence" value="ECO:0007669"/>
    <property type="project" value="TreeGrafter"/>
</dbReference>
<feature type="compositionally biased region" description="Polar residues" evidence="6">
    <location>
        <begin position="85"/>
        <end position="96"/>
    </location>
</feature>
<proteinExistence type="predicted"/>
<feature type="domain" description="C2H2-type" evidence="7">
    <location>
        <begin position="415"/>
        <end position="442"/>
    </location>
</feature>
<evidence type="ECO:0000256" key="4">
    <source>
        <dbReference type="ARBA" id="ARBA00022833"/>
    </source>
</evidence>
<dbReference type="Pfam" id="PF12874">
    <property type="entry name" value="zf-met"/>
    <property type="match status" value="2"/>
</dbReference>